<protein>
    <recommendedName>
        <fullName evidence="4">Teichoic acid transporter</fullName>
    </recommendedName>
</protein>
<organism evidence="2 3">
    <name type="scientific">Scardovia inopinata F0304</name>
    <dbReference type="NCBI Taxonomy" id="641146"/>
    <lineage>
        <taxon>Bacteria</taxon>
        <taxon>Bacillati</taxon>
        <taxon>Actinomycetota</taxon>
        <taxon>Actinomycetes</taxon>
        <taxon>Bifidobacteriales</taxon>
        <taxon>Bifidobacteriaceae</taxon>
        <taxon>Scardovia</taxon>
    </lineage>
</organism>
<feature type="transmembrane region" description="Helical" evidence="1">
    <location>
        <begin position="155"/>
        <end position="176"/>
    </location>
</feature>
<evidence type="ECO:0000256" key="1">
    <source>
        <dbReference type="SAM" id="Phobius"/>
    </source>
</evidence>
<proteinExistence type="predicted"/>
<keyword evidence="1" id="KW-1133">Transmembrane helix</keyword>
<evidence type="ECO:0008006" key="4">
    <source>
        <dbReference type="Google" id="ProtNLM"/>
    </source>
</evidence>
<evidence type="ECO:0000313" key="3">
    <source>
        <dbReference type="Proteomes" id="UP000005777"/>
    </source>
</evidence>
<comment type="caution">
    <text evidence="2">The sequence shown here is derived from an EMBL/GenBank/DDBJ whole genome shotgun (WGS) entry which is preliminary data.</text>
</comment>
<accession>W5IIW4</accession>
<feature type="transmembrane region" description="Helical" evidence="1">
    <location>
        <begin position="108"/>
        <end position="135"/>
    </location>
</feature>
<feature type="transmembrane region" description="Helical" evidence="1">
    <location>
        <begin position="188"/>
        <end position="216"/>
    </location>
</feature>
<feature type="transmembrane region" description="Helical" evidence="1">
    <location>
        <begin position="79"/>
        <end position="101"/>
    </location>
</feature>
<dbReference type="Proteomes" id="UP000005777">
    <property type="component" value="Unassembled WGS sequence"/>
</dbReference>
<reference evidence="2 3" key="1">
    <citation type="submission" date="2012-01" db="EMBL/GenBank/DDBJ databases">
        <title>The Genome Sequence of Scardovia inopinata F0304.</title>
        <authorList>
            <consortium name="The Broad Institute Genome Sequencing Platform"/>
            <person name="Earl A."/>
            <person name="Ward D."/>
            <person name="Feldgarden M."/>
            <person name="Gevers D."/>
            <person name="Izard J."/>
            <person name="Baranova O.V."/>
            <person name="Blanton J.M."/>
            <person name="Tanner A.C."/>
            <person name="Dewhirst F.E."/>
            <person name="Young S.K."/>
            <person name="Zeng Q."/>
            <person name="Gargeya S."/>
            <person name="Fitzgerald M."/>
            <person name="Haas B."/>
            <person name="Abouelleil A."/>
            <person name="Alvarado L."/>
            <person name="Arachchi H.M."/>
            <person name="Berlin A."/>
            <person name="Chapman S.B."/>
            <person name="Gearin G."/>
            <person name="Goldberg J."/>
            <person name="Griggs A."/>
            <person name="Gujja S."/>
            <person name="Hansen M."/>
            <person name="Heiman D."/>
            <person name="Howarth C."/>
            <person name="Larimer J."/>
            <person name="Lui A."/>
            <person name="MacDonald P.J."/>
            <person name="McCowen C."/>
            <person name="Montmayeur A."/>
            <person name="Murphy C."/>
            <person name="Neiman D."/>
            <person name="Pearson M."/>
            <person name="Priest M."/>
            <person name="Roberts A."/>
            <person name="Saif S."/>
            <person name="Shea T."/>
            <person name="Sisk P."/>
            <person name="Stolte C."/>
            <person name="Sykes S."/>
            <person name="Wortman J."/>
            <person name="Nusbaum C."/>
            <person name="Birren B."/>
        </authorList>
    </citation>
    <scope>NUCLEOTIDE SEQUENCE [LARGE SCALE GENOMIC DNA]</scope>
    <source>
        <strain evidence="2 3">F0304</strain>
    </source>
</reference>
<feature type="transmembrane region" description="Helical" evidence="1">
    <location>
        <begin position="41"/>
        <end position="59"/>
    </location>
</feature>
<gene>
    <name evidence="2" type="ORF">HMPREF9020_00446</name>
</gene>
<dbReference type="HOGENOM" id="CLU_083547_0_0_11"/>
<dbReference type="EMBL" id="ADCX01000002">
    <property type="protein sequence ID" value="EFG26818.1"/>
    <property type="molecule type" value="Genomic_DNA"/>
</dbReference>
<evidence type="ECO:0000313" key="2">
    <source>
        <dbReference type="EMBL" id="EFG26818.1"/>
    </source>
</evidence>
<dbReference type="eggNOG" id="ENOG5031VVT">
    <property type="taxonomic scope" value="Bacteria"/>
</dbReference>
<keyword evidence="1" id="KW-0812">Transmembrane</keyword>
<dbReference type="RefSeq" id="WP_006292802.1">
    <property type="nucleotide sequence ID" value="NZ_GG770225.1"/>
</dbReference>
<keyword evidence="1" id="KW-0472">Membrane</keyword>
<name>W5IIW4_SCAIO</name>
<keyword evidence="3" id="KW-1185">Reference proteome</keyword>
<sequence>MAEKKAIAASQSVKDELVESAEESHISVADVQRSRSHPSRFVVFLLLTILAATLPYGWGRSLALNHTKELMSLLAPYDPRSMAFLSWAVTTMVFMALGMVIMDSKRILWGLIALLLFSSQQFLCGLGLVKTSFWYGTQVVYGSAAGYANALNVGVFSSGIGLALFLIAYLLVLVSVKKTSSLNILTRSWMALLSFFLVEVLVMILTYLGGFVNMFIPT</sequence>
<dbReference type="AlphaFoldDB" id="W5IIW4"/>